<dbReference type="SUPFAM" id="SSF51261">
    <property type="entry name" value="Duplicated hybrid motif"/>
    <property type="match status" value="1"/>
</dbReference>
<dbReference type="PROSITE" id="PS51093">
    <property type="entry name" value="PTS_EIIA_TYPE_1"/>
    <property type="match status" value="1"/>
</dbReference>
<dbReference type="OrthoDB" id="9769191at2"/>
<dbReference type="STRING" id="1423792.FD09_GL000073"/>
<feature type="transmembrane region" description="Helical" evidence="12">
    <location>
        <begin position="140"/>
        <end position="161"/>
    </location>
</feature>
<feature type="transmembrane region" description="Helical" evidence="12">
    <location>
        <begin position="436"/>
        <end position="461"/>
    </location>
</feature>
<dbReference type="InterPro" id="IPR001996">
    <property type="entry name" value="PTS_IIB_1"/>
</dbReference>
<dbReference type="Gene3D" id="3.30.1360.60">
    <property type="entry name" value="Glucose permease domain IIB"/>
    <property type="match status" value="1"/>
</dbReference>
<comment type="subcellular location">
    <subcellularLocation>
        <location evidence="1">Cell membrane</location>
        <topology evidence="1">Multi-pass membrane protein</topology>
    </subcellularLocation>
</comment>
<keyword evidence="3" id="KW-1003">Cell membrane</keyword>
<keyword evidence="10 12" id="KW-0472">Membrane</keyword>
<evidence type="ECO:0000256" key="10">
    <source>
        <dbReference type="ARBA" id="ARBA00023136"/>
    </source>
</evidence>
<evidence type="ECO:0000256" key="11">
    <source>
        <dbReference type="PROSITE-ProRule" id="PRU00421"/>
    </source>
</evidence>
<dbReference type="RefSeq" id="WP_057817123.1">
    <property type="nucleotide sequence ID" value="NZ_AZEC01000001.1"/>
</dbReference>
<dbReference type="PROSITE" id="PS01035">
    <property type="entry name" value="PTS_EIIB_TYPE_1_CYS"/>
    <property type="match status" value="1"/>
</dbReference>
<feature type="transmembrane region" description="Helical" evidence="12">
    <location>
        <begin position="173"/>
        <end position="192"/>
    </location>
</feature>
<keyword evidence="17" id="KW-1185">Reference proteome</keyword>
<dbReference type="InterPro" id="IPR011297">
    <property type="entry name" value="PTS_IIABC_b_glu"/>
</dbReference>
<evidence type="ECO:0000259" key="15">
    <source>
        <dbReference type="PROSITE" id="PS51103"/>
    </source>
</evidence>
<comment type="caution">
    <text evidence="16">The sequence shown here is derived from an EMBL/GenBank/DDBJ whole genome shotgun (WGS) entry which is preliminary data.</text>
</comment>
<dbReference type="PATRIC" id="fig|1423792.3.peg.75"/>
<evidence type="ECO:0000256" key="9">
    <source>
        <dbReference type="ARBA" id="ARBA00022989"/>
    </source>
</evidence>
<evidence type="ECO:0000313" key="17">
    <source>
        <dbReference type="Proteomes" id="UP000051330"/>
    </source>
</evidence>
<feature type="domain" description="PTS EIIB type-1" evidence="14">
    <location>
        <begin position="5"/>
        <end position="87"/>
    </location>
</feature>
<feature type="transmembrane region" description="Helical" evidence="12">
    <location>
        <begin position="212"/>
        <end position="240"/>
    </location>
</feature>
<dbReference type="Pfam" id="PF02378">
    <property type="entry name" value="PTS_EIIC"/>
    <property type="match status" value="1"/>
</dbReference>
<evidence type="ECO:0000259" key="13">
    <source>
        <dbReference type="PROSITE" id="PS51093"/>
    </source>
</evidence>
<dbReference type="InterPro" id="IPR050558">
    <property type="entry name" value="PTS_Sugar-Specific_Components"/>
</dbReference>
<evidence type="ECO:0000256" key="3">
    <source>
        <dbReference type="ARBA" id="ARBA00022475"/>
    </source>
</evidence>
<dbReference type="GO" id="GO:0005886">
    <property type="term" value="C:plasma membrane"/>
    <property type="evidence" value="ECO:0007669"/>
    <property type="project" value="UniProtKB-SubCell"/>
</dbReference>
<dbReference type="InterPro" id="IPR011055">
    <property type="entry name" value="Dup_hybrid_motif"/>
</dbReference>
<feature type="active site" description="Phosphocysteine intermediate; for EIIB activity" evidence="11">
    <location>
        <position position="27"/>
    </location>
</feature>
<dbReference type="GO" id="GO:0009401">
    <property type="term" value="P:phosphoenolpyruvate-dependent sugar phosphotransferase system"/>
    <property type="evidence" value="ECO:0007669"/>
    <property type="project" value="UniProtKB-KW"/>
</dbReference>
<feature type="transmembrane region" description="Helical" evidence="12">
    <location>
        <begin position="338"/>
        <end position="358"/>
    </location>
</feature>
<keyword evidence="7 12" id="KW-0812">Transmembrane</keyword>
<accession>A0A0R1N3X2</accession>
<evidence type="ECO:0000256" key="6">
    <source>
        <dbReference type="ARBA" id="ARBA00022683"/>
    </source>
</evidence>
<evidence type="ECO:0000256" key="7">
    <source>
        <dbReference type="ARBA" id="ARBA00022692"/>
    </source>
</evidence>
<dbReference type="PROSITE" id="PS00371">
    <property type="entry name" value="PTS_EIIA_TYPE_1_HIS"/>
    <property type="match status" value="1"/>
</dbReference>
<feature type="transmembrane region" description="Helical" evidence="12">
    <location>
        <begin position="370"/>
        <end position="390"/>
    </location>
</feature>
<dbReference type="SUPFAM" id="SSF55604">
    <property type="entry name" value="Glucose permease domain IIB"/>
    <property type="match status" value="1"/>
</dbReference>
<dbReference type="InterPro" id="IPR036878">
    <property type="entry name" value="Glu_permease_IIB"/>
</dbReference>
<evidence type="ECO:0000256" key="4">
    <source>
        <dbReference type="ARBA" id="ARBA00022597"/>
    </source>
</evidence>
<dbReference type="AlphaFoldDB" id="A0A0R1N3X2"/>
<dbReference type="EMBL" id="AZEC01000001">
    <property type="protein sequence ID" value="KRL14425.1"/>
    <property type="molecule type" value="Genomic_DNA"/>
</dbReference>
<evidence type="ECO:0000256" key="8">
    <source>
        <dbReference type="ARBA" id="ARBA00022777"/>
    </source>
</evidence>
<proteinExistence type="predicted"/>
<dbReference type="GO" id="GO:0016301">
    <property type="term" value="F:kinase activity"/>
    <property type="evidence" value="ECO:0007669"/>
    <property type="project" value="UniProtKB-KW"/>
</dbReference>
<dbReference type="Pfam" id="PF00367">
    <property type="entry name" value="PTS_EIIB"/>
    <property type="match status" value="1"/>
</dbReference>
<dbReference type="Gene3D" id="2.70.70.10">
    <property type="entry name" value="Glucose Permease (Domain IIA)"/>
    <property type="match status" value="1"/>
</dbReference>
<dbReference type="PANTHER" id="PTHR30175:SF1">
    <property type="entry name" value="PTS SYSTEM ARBUTIN-, CELLOBIOSE-, AND SALICIN-SPECIFIC EIIBC COMPONENT-RELATED"/>
    <property type="match status" value="1"/>
</dbReference>
<dbReference type="InterPro" id="IPR018113">
    <property type="entry name" value="PTrfase_EIIB_Cys"/>
</dbReference>
<feature type="transmembrane region" description="Helical" evidence="12">
    <location>
        <begin position="261"/>
        <end position="286"/>
    </location>
</feature>
<feature type="domain" description="PTS EIIC type-1" evidence="15">
    <location>
        <begin position="115"/>
        <end position="475"/>
    </location>
</feature>
<dbReference type="NCBIfam" id="TIGR00830">
    <property type="entry name" value="PTBA"/>
    <property type="match status" value="1"/>
</dbReference>
<keyword evidence="4" id="KW-0762">Sugar transport</keyword>
<gene>
    <name evidence="16" type="ORF">FD09_GL000073</name>
</gene>
<keyword evidence="8" id="KW-0418">Kinase</keyword>
<evidence type="ECO:0000256" key="5">
    <source>
        <dbReference type="ARBA" id="ARBA00022679"/>
    </source>
</evidence>
<evidence type="ECO:0000256" key="2">
    <source>
        <dbReference type="ARBA" id="ARBA00022448"/>
    </source>
</evidence>
<organism evidence="16 17">
    <name type="scientific">Schleiferilactobacillus perolens DSM 12744</name>
    <dbReference type="NCBI Taxonomy" id="1423792"/>
    <lineage>
        <taxon>Bacteria</taxon>
        <taxon>Bacillati</taxon>
        <taxon>Bacillota</taxon>
        <taxon>Bacilli</taxon>
        <taxon>Lactobacillales</taxon>
        <taxon>Lactobacillaceae</taxon>
        <taxon>Schleiferilactobacillus</taxon>
    </lineage>
</organism>
<dbReference type="PANTHER" id="PTHR30175">
    <property type="entry name" value="PHOSPHOTRANSFERASE SYSTEM TRANSPORT PROTEIN"/>
    <property type="match status" value="1"/>
</dbReference>
<dbReference type="CDD" id="cd00212">
    <property type="entry name" value="PTS_IIB_glc"/>
    <property type="match status" value="1"/>
</dbReference>
<dbReference type="GO" id="GO:0008982">
    <property type="term" value="F:protein-N(PI)-phosphohistidine-sugar phosphotransferase activity"/>
    <property type="evidence" value="ECO:0007669"/>
    <property type="project" value="InterPro"/>
</dbReference>
<dbReference type="InterPro" id="IPR001127">
    <property type="entry name" value="PTS_EIIA_1_perm"/>
</dbReference>
<keyword evidence="2" id="KW-0813">Transport</keyword>
<dbReference type="NCBIfam" id="TIGR01995">
    <property type="entry name" value="PTS-II-ABC-beta"/>
    <property type="match status" value="1"/>
</dbReference>
<sequence>MVDSQKLASFIIKNVGGPSNISSVTHCMTRLRFVLHDYNKPDPAILETSPDILTAQTAPGQYQVVIGTGVAAVYDQVMRKLGLSEEAAEKQEPKGALNKLIAIITKSITPVLGILTASGLLQGILALLVATHVVSETNGAYIILHALGQAAFYFFPVILGYTSAKAFGLKPFVGLLLGATLVLPELTSGLVAKHALYTLFSDTIFATKVYKTFFGIPILFPQGGYASTVIPILFITFFASKVQKVLQRVIPEILSHNLNDFLTILIAGPISMLVIGPVTNVLGVLITNGVEQLYAFAPLLAAIVVALLYQPLVILGLHWALTAVALANMGSLGYDFSIFPMTFTANFAQTAIVLAVFLKTRDKNQKALAIPAMISGLFCIIEPAIYGFSLPVKKRFVFSMLGGMAGGIIMALAGARQYAFSFGVLGFVSYINPKTGSFAFVWIALLATAVTFAVSFLLTYFTFSETSPVANGADQPLLHNERIAAPVAGTVEAISNSTDKVFASGSMGKGILLHPTNNEIVAPVSGTVTAVAGDGHAIGLTTASGTELLIHFGINTAELKGECFKSLVTQGQTIKRGEPLAQVDFPLLAQKHYSTETYLVVPNSKDFLDILPTTKAKVKAGDDLLTVIPFNHSQETAVAQ</sequence>
<name>A0A0R1N3X2_9LACO</name>
<evidence type="ECO:0000256" key="1">
    <source>
        <dbReference type="ARBA" id="ARBA00004651"/>
    </source>
</evidence>
<feature type="transmembrane region" description="Helical" evidence="12">
    <location>
        <begin position="111"/>
        <end position="134"/>
    </location>
</feature>
<dbReference type="InterPro" id="IPR013013">
    <property type="entry name" value="PTS_EIIC_1"/>
</dbReference>
<dbReference type="Proteomes" id="UP000051330">
    <property type="component" value="Unassembled WGS sequence"/>
</dbReference>
<evidence type="ECO:0000259" key="14">
    <source>
        <dbReference type="PROSITE" id="PS51098"/>
    </source>
</evidence>
<evidence type="ECO:0000313" key="16">
    <source>
        <dbReference type="EMBL" id="KRL14425.1"/>
    </source>
</evidence>
<dbReference type="GO" id="GO:0015771">
    <property type="term" value="P:trehalose transport"/>
    <property type="evidence" value="ECO:0007669"/>
    <property type="project" value="TreeGrafter"/>
</dbReference>
<protein>
    <submittedName>
        <fullName evidence="16">PTS system, beta-glucoside-specific, IIABC component</fullName>
    </submittedName>
</protein>
<evidence type="ECO:0000256" key="12">
    <source>
        <dbReference type="SAM" id="Phobius"/>
    </source>
</evidence>
<dbReference type="Pfam" id="PF00358">
    <property type="entry name" value="PTS_EIIA_1"/>
    <property type="match status" value="1"/>
</dbReference>
<feature type="domain" description="PTS EIIA type-1" evidence="13">
    <location>
        <begin position="499"/>
        <end position="603"/>
    </location>
</feature>
<dbReference type="PROSITE" id="PS51098">
    <property type="entry name" value="PTS_EIIB_TYPE_1"/>
    <property type="match status" value="1"/>
</dbReference>
<keyword evidence="9 12" id="KW-1133">Transmembrane helix</keyword>
<keyword evidence="5" id="KW-0808">Transferase</keyword>
<dbReference type="InterPro" id="IPR003352">
    <property type="entry name" value="PTS_EIIC"/>
</dbReference>
<reference evidence="16 17" key="1">
    <citation type="journal article" date="2015" name="Genome Announc.">
        <title>Expanding the biotechnology potential of lactobacilli through comparative genomics of 213 strains and associated genera.</title>
        <authorList>
            <person name="Sun Z."/>
            <person name="Harris H.M."/>
            <person name="McCann A."/>
            <person name="Guo C."/>
            <person name="Argimon S."/>
            <person name="Zhang W."/>
            <person name="Yang X."/>
            <person name="Jeffery I.B."/>
            <person name="Cooney J.C."/>
            <person name="Kagawa T.F."/>
            <person name="Liu W."/>
            <person name="Song Y."/>
            <person name="Salvetti E."/>
            <person name="Wrobel A."/>
            <person name="Rasinkangas P."/>
            <person name="Parkhill J."/>
            <person name="Rea M.C."/>
            <person name="O'Sullivan O."/>
            <person name="Ritari J."/>
            <person name="Douillard F.P."/>
            <person name="Paul Ross R."/>
            <person name="Yang R."/>
            <person name="Briner A.E."/>
            <person name="Felis G.E."/>
            <person name="de Vos W.M."/>
            <person name="Barrangou R."/>
            <person name="Klaenhammer T.R."/>
            <person name="Caufield P.W."/>
            <person name="Cui Y."/>
            <person name="Zhang H."/>
            <person name="O'Toole P.W."/>
        </authorList>
    </citation>
    <scope>NUCLEOTIDE SEQUENCE [LARGE SCALE GENOMIC DNA]</scope>
    <source>
        <strain evidence="16 17">DSM 12744</strain>
    </source>
</reference>
<dbReference type="PROSITE" id="PS51103">
    <property type="entry name" value="PTS_EIIC_TYPE_1"/>
    <property type="match status" value="1"/>
</dbReference>
<keyword evidence="6" id="KW-0598">Phosphotransferase system</keyword>
<dbReference type="GO" id="GO:0090589">
    <property type="term" value="F:protein-phosphocysteine-trehalose phosphotransferase system transporter activity"/>
    <property type="evidence" value="ECO:0007669"/>
    <property type="project" value="TreeGrafter"/>
</dbReference>